<sequence>MKYCLFGSRKKIALGFLLSKYVTKKDWSKLSFLLHPECSSDTGILAARHNQTAVNYAWLVVILI</sequence>
<proteinExistence type="predicted"/>
<organism evidence="1 2">
    <name type="scientific">Adhaeribacter arboris</name>
    <dbReference type="NCBI Taxonomy" id="2072846"/>
    <lineage>
        <taxon>Bacteria</taxon>
        <taxon>Pseudomonadati</taxon>
        <taxon>Bacteroidota</taxon>
        <taxon>Cytophagia</taxon>
        <taxon>Cytophagales</taxon>
        <taxon>Hymenobacteraceae</taxon>
        <taxon>Adhaeribacter</taxon>
    </lineage>
</organism>
<comment type="caution">
    <text evidence="1">The sequence shown here is derived from an EMBL/GenBank/DDBJ whole genome shotgun (WGS) entry which is preliminary data.</text>
</comment>
<name>A0A2T2YIK1_9BACT</name>
<keyword evidence="2" id="KW-1185">Reference proteome</keyword>
<gene>
    <name evidence="1" type="ORF">AHMF7605_18370</name>
</gene>
<dbReference type="Proteomes" id="UP000240357">
    <property type="component" value="Unassembled WGS sequence"/>
</dbReference>
<reference evidence="1 2" key="1">
    <citation type="submission" date="2018-03" db="EMBL/GenBank/DDBJ databases">
        <title>Adhaeribacter sp. HMF7605 Genome sequencing and assembly.</title>
        <authorList>
            <person name="Kang H."/>
            <person name="Kang J."/>
            <person name="Cha I."/>
            <person name="Kim H."/>
            <person name="Joh K."/>
        </authorList>
    </citation>
    <scope>NUCLEOTIDE SEQUENCE [LARGE SCALE GENOMIC DNA]</scope>
    <source>
        <strain evidence="1 2">HMF7605</strain>
    </source>
</reference>
<evidence type="ECO:0000313" key="1">
    <source>
        <dbReference type="EMBL" id="PSR55331.1"/>
    </source>
</evidence>
<evidence type="ECO:0000313" key="2">
    <source>
        <dbReference type="Proteomes" id="UP000240357"/>
    </source>
</evidence>
<protein>
    <submittedName>
        <fullName evidence="1">Uncharacterized protein</fullName>
    </submittedName>
</protein>
<dbReference type="EMBL" id="PYFT01000001">
    <property type="protein sequence ID" value="PSR55331.1"/>
    <property type="molecule type" value="Genomic_DNA"/>
</dbReference>
<dbReference type="AlphaFoldDB" id="A0A2T2YIK1"/>
<accession>A0A2T2YIK1</accession>